<comment type="caution">
    <text evidence="1">The sequence shown here is derived from an EMBL/GenBank/DDBJ whole genome shotgun (WGS) entry which is preliminary data.</text>
</comment>
<evidence type="ECO:0000313" key="2">
    <source>
        <dbReference type="Proteomes" id="UP001589774"/>
    </source>
</evidence>
<organism evidence="1 2">
    <name type="scientific">Olivibacter oleidegradans</name>
    <dbReference type="NCBI Taxonomy" id="760123"/>
    <lineage>
        <taxon>Bacteria</taxon>
        <taxon>Pseudomonadati</taxon>
        <taxon>Bacteroidota</taxon>
        <taxon>Sphingobacteriia</taxon>
        <taxon>Sphingobacteriales</taxon>
        <taxon>Sphingobacteriaceae</taxon>
        <taxon>Olivibacter</taxon>
    </lineage>
</organism>
<dbReference type="SUPFAM" id="SSF82185">
    <property type="entry name" value="Histone H3 K4-specific methyltransferase SET7/9 N-terminal domain"/>
    <property type="match status" value="1"/>
</dbReference>
<accession>A0ABV6HGV9</accession>
<dbReference type="Gene3D" id="3.90.930.1">
    <property type="match status" value="1"/>
</dbReference>
<protein>
    <submittedName>
        <fullName evidence="1">Toxin-antitoxin system YwqK family antitoxin</fullName>
    </submittedName>
</protein>
<dbReference type="RefSeq" id="WP_130854329.1">
    <property type="nucleotide sequence ID" value="NZ_JBHLWO010000001.1"/>
</dbReference>
<evidence type="ECO:0000313" key="1">
    <source>
        <dbReference type="EMBL" id="MFC0317936.1"/>
    </source>
</evidence>
<sequence length="199" mass="23130">MKLNFTLIIGIYLLCFSLPSYGQKELLEALPYKNKATIRHADGSFQVAELNVKEKVEQADPKKIYAWYLRDSIRYTQGAFKGRVLHGAYQELYPDKSLKVLGAYYKGLKTGEWRYMDPNGTLRRLSTWYLGEENGKYALYDEQGQLKEKGRLFKGRKEGVVTTFHPQDSVQKQYTKFKHNTAQEKAVSWFDKAKLFLGF</sequence>
<dbReference type="EMBL" id="JBHLWO010000001">
    <property type="protein sequence ID" value="MFC0317936.1"/>
    <property type="molecule type" value="Genomic_DNA"/>
</dbReference>
<proteinExistence type="predicted"/>
<reference evidence="1 2" key="1">
    <citation type="submission" date="2024-09" db="EMBL/GenBank/DDBJ databases">
        <authorList>
            <person name="Sun Q."/>
            <person name="Mori K."/>
        </authorList>
    </citation>
    <scope>NUCLEOTIDE SEQUENCE [LARGE SCALE GENOMIC DNA]</scope>
    <source>
        <strain evidence="1 2">CCM 7765</strain>
    </source>
</reference>
<dbReference type="Proteomes" id="UP001589774">
    <property type="component" value="Unassembled WGS sequence"/>
</dbReference>
<gene>
    <name evidence="1" type="ORF">ACFFI0_06430</name>
</gene>
<name>A0ABV6HGV9_9SPHI</name>
<keyword evidence="2" id="KW-1185">Reference proteome</keyword>